<dbReference type="Proteomes" id="UP000054567">
    <property type="component" value="Unassembled WGS sequence"/>
</dbReference>
<evidence type="ECO:0000313" key="2">
    <source>
        <dbReference type="EMBL" id="KMM72512.1"/>
    </source>
</evidence>
<organism evidence="2 3">
    <name type="scientific">Coccidioides posadasii RMSCC 3488</name>
    <dbReference type="NCBI Taxonomy" id="454284"/>
    <lineage>
        <taxon>Eukaryota</taxon>
        <taxon>Fungi</taxon>
        <taxon>Dikarya</taxon>
        <taxon>Ascomycota</taxon>
        <taxon>Pezizomycotina</taxon>
        <taxon>Eurotiomycetes</taxon>
        <taxon>Eurotiomycetidae</taxon>
        <taxon>Onygenales</taxon>
        <taxon>Onygenaceae</taxon>
        <taxon>Coccidioides</taxon>
    </lineage>
</organism>
<sequence>MVPDARLIDLQVSRGVPFFAVVRSLWVSESGGESRLGLVPPLRKPYLACPKSTSPPQNASDGRFDGDDSRLNLKRLLSCPGSRMRWLRSTYAEEHADVRNPNIHSQRTMTPSLRPIREAAAAGLRTRHDETTST</sequence>
<gene>
    <name evidence="2" type="ORF">CPAG_08805</name>
</gene>
<reference evidence="3" key="2">
    <citation type="journal article" date="2009" name="Genome Res.">
        <title>Comparative genomic analyses of the human fungal pathogens Coccidioides and their relatives.</title>
        <authorList>
            <person name="Sharpton T.J."/>
            <person name="Stajich J.E."/>
            <person name="Rounsley S.D."/>
            <person name="Gardner M.J."/>
            <person name="Wortman J.R."/>
            <person name="Jordar V.S."/>
            <person name="Maiti R."/>
            <person name="Kodira C.D."/>
            <person name="Neafsey D.E."/>
            <person name="Zeng Q."/>
            <person name="Hung C.-Y."/>
            <person name="McMahan C."/>
            <person name="Muszewska A."/>
            <person name="Grynberg M."/>
            <person name="Mandel M.A."/>
            <person name="Kellner E.M."/>
            <person name="Barker B.M."/>
            <person name="Galgiani J.N."/>
            <person name="Orbach M.J."/>
            <person name="Kirkland T.N."/>
            <person name="Cole G.T."/>
            <person name="Henn M.R."/>
            <person name="Birren B.W."/>
            <person name="Taylor J.W."/>
        </authorList>
    </citation>
    <scope>NUCLEOTIDE SEQUENCE [LARGE SCALE GENOMIC DNA]</scope>
    <source>
        <strain evidence="3">RMSCC 3488</strain>
    </source>
</reference>
<accession>A0A0J6IKN1</accession>
<evidence type="ECO:0000313" key="3">
    <source>
        <dbReference type="Proteomes" id="UP000054567"/>
    </source>
</evidence>
<name>A0A0J6IKN1_COCPO</name>
<dbReference type="VEuPathDB" id="FungiDB:CPAG_08805"/>
<feature type="compositionally biased region" description="Polar residues" evidence="1">
    <location>
        <begin position="102"/>
        <end position="111"/>
    </location>
</feature>
<feature type="region of interest" description="Disordered" evidence="1">
    <location>
        <begin position="95"/>
        <end position="114"/>
    </location>
</feature>
<dbReference type="EMBL" id="DS268114">
    <property type="protein sequence ID" value="KMM72512.1"/>
    <property type="molecule type" value="Genomic_DNA"/>
</dbReference>
<proteinExistence type="predicted"/>
<protein>
    <submittedName>
        <fullName evidence="2">Uncharacterized protein</fullName>
    </submittedName>
</protein>
<reference evidence="2 3" key="1">
    <citation type="submission" date="2007-06" db="EMBL/GenBank/DDBJ databases">
        <title>The Genome Sequence of Coccidioides posadasii RMSCC_3488.</title>
        <authorList>
            <consortium name="Coccidioides Genome Resources Consortium"/>
            <consortium name="The Broad Institute Genome Sequencing Platform"/>
            <person name="Henn M.R."/>
            <person name="Sykes S."/>
            <person name="Young S."/>
            <person name="Jaffe D."/>
            <person name="Berlin A."/>
            <person name="Alvarez P."/>
            <person name="Butler J."/>
            <person name="Gnerre S."/>
            <person name="Grabherr M."/>
            <person name="Mauceli E."/>
            <person name="Brockman W."/>
            <person name="Kodira C."/>
            <person name="Alvarado L."/>
            <person name="Zeng Q."/>
            <person name="Crawford M."/>
            <person name="Antoine C."/>
            <person name="Devon K."/>
            <person name="Galgiani J."/>
            <person name="Orsborn K."/>
            <person name="Lewis M.L."/>
            <person name="Nusbaum C."/>
            <person name="Galagan J."/>
            <person name="Birren B."/>
        </authorList>
    </citation>
    <scope>NUCLEOTIDE SEQUENCE [LARGE SCALE GENOMIC DNA]</scope>
    <source>
        <strain evidence="2 3">RMSCC 3488</strain>
    </source>
</reference>
<dbReference type="AlphaFoldDB" id="A0A0J6IKN1"/>
<evidence type="ECO:0000256" key="1">
    <source>
        <dbReference type="SAM" id="MobiDB-lite"/>
    </source>
</evidence>
<reference evidence="3" key="3">
    <citation type="journal article" date="2010" name="Genome Res.">
        <title>Population genomic sequencing of Coccidioides fungi reveals recent hybridization and transposon control.</title>
        <authorList>
            <person name="Neafsey D.E."/>
            <person name="Barker B.M."/>
            <person name="Sharpton T.J."/>
            <person name="Stajich J.E."/>
            <person name="Park D.J."/>
            <person name="Whiston E."/>
            <person name="Hung C.-Y."/>
            <person name="McMahan C."/>
            <person name="White J."/>
            <person name="Sykes S."/>
            <person name="Heiman D."/>
            <person name="Young S."/>
            <person name="Zeng Q."/>
            <person name="Abouelleil A."/>
            <person name="Aftuck L."/>
            <person name="Bessette D."/>
            <person name="Brown A."/>
            <person name="FitzGerald M."/>
            <person name="Lui A."/>
            <person name="Macdonald J.P."/>
            <person name="Priest M."/>
            <person name="Orbach M.J."/>
            <person name="Galgiani J.N."/>
            <person name="Kirkland T.N."/>
            <person name="Cole G.T."/>
            <person name="Birren B.W."/>
            <person name="Henn M.R."/>
            <person name="Taylor J.W."/>
            <person name="Rounsley S.D."/>
        </authorList>
    </citation>
    <scope>NUCLEOTIDE SEQUENCE [LARGE SCALE GENOMIC DNA]</scope>
    <source>
        <strain evidence="3">RMSCC 3488</strain>
    </source>
</reference>